<proteinExistence type="predicted"/>
<accession>A0AC60NVM3</accession>
<dbReference type="EMBL" id="JABSTQ010011458">
    <property type="protein sequence ID" value="KAG0411159.1"/>
    <property type="molecule type" value="Genomic_DNA"/>
</dbReference>
<evidence type="ECO:0000313" key="1">
    <source>
        <dbReference type="EMBL" id="KAG0411159.1"/>
    </source>
</evidence>
<evidence type="ECO:0000313" key="2">
    <source>
        <dbReference type="Proteomes" id="UP000805193"/>
    </source>
</evidence>
<organism evidence="1 2">
    <name type="scientific">Ixodes persulcatus</name>
    <name type="common">Taiga tick</name>
    <dbReference type="NCBI Taxonomy" id="34615"/>
    <lineage>
        <taxon>Eukaryota</taxon>
        <taxon>Metazoa</taxon>
        <taxon>Ecdysozoa</taxon>
        <taxon>Arthropoda</taxon>
        <taxon>Chelicerata</taxon>
        <taxon>Arachnida</taxon>
        <taxon>Acari</taxon>
        <taxon>Parasitiformes</taxon>
        <taxon>Ixodida</taxon>
        <taxon>Ixodoidea</taxon>
        <taxon>Ixodidae</taxon>
        <taxon>Ixodinae</taxon>
        <taxon>Ixodes</taxon>
    </lineage>
</organism>
<dbReference type="Proteomes" id="UP000805193">
    <property type="component" value="Unassembled WGS sequence"/>
</dbReference>
<gene>
    <name evidence="1" type="ORF">HPB47_011725</name>
</gene>
<keyword evidence="2" id="KW-1185">Reference proteome</keyword>
<sequence>MVLPPKKSRRGVRLIGMDVSEPPEATTAQPPDPGAAPEESPSGGNAARGPREVVPVAAPPPPEQPQPHVPTTRRRSTRVSESQPQLRPRRMRSVEVQKPSPEQPPPVLAPKDVPASGVASEAPPVLEAFENGSPGRKAPPPKKIPKRRGRPPKKQYIPVESPKPEEALNPDGNEAAPEPEPAPERPQDAPARSPEKENVKTAEPEQLPPEQPQAPASPKSPEKEPDTAASVGESKEPEVEAPQRSPTPELQPKRPAPEEAEPNAGDAGASVSSELAPETPAEEEEAQPEEQKDVAPPESPKVDSPPPPPQRERESVVVENSQRTANGGDGTYVATESPEESEERRERDLPTTEEDGRASPVEDPRRYEERREEVRIWEEEHGGQDFAESDGQPETARLPAVLLPADCMANNASVVSTSSQESQDIVVDNNLSPVVQLPPTPITPQTPGSNPPSHHTCLSNQSVSSYDSMLGHSPAGMMGCSPHDLTMDTSSLKAAPPPPEQQQPPPRQQAPPVMRYQEPAREAPVTSRGVPRDPLESVRMEMMRGRMSVGKPDLSCMGVYTPDSSSSSILSSGGYGSMELDVNQLRLESPASMGSSASDNSSALDHLSSPYADCSHARPPQAHHASSHTSHASHVSHTGHHHHSSQHHHHRQAQQSYCRPLHQSAAATSASLSQGAFVAAQAAVAQAQAQAASPMTSCPGSPVPGMMQGMVLMPPASNYMSISGGGGPPSYVMGMPMGGMMPSAASAASQRGFAGAHGYAAYGAASNAASCSLAKLQQLTNGIMDIAPGSPGQSAAAAAAAAACAMTPPPSSATSSSARSMASAAMAQHYGTSNASPKYGSGSHRYQRSPINPNLIAGYQNLNGYRQAAAAAAQSAPYFQQAAPMQMMNMQPQYQEQTPAQNPLYAYGYLGGSLPPQTLNSMMRRKGMLFGMGNPLLDISATVEDDFLTKYSLKPNDAILADEKHAALYTELVGKYDCSYIAGGATQNTLRVFQWVVQVPEVSTFMGCIGHDKFGGILEQKAKEAGVNVRYQYSDKEATGTCAVLLTEQGRSRSLCANLAAAQLYSSEHLCKPDNRALMEDASHYYISGFFLSVSLDSILTVAKHACSKGKTFCMNLSAPFLCRIFKEQMMQAFPYIDILFGNETEAREFADVHNLGTTDTVEIAKLISKFPKESGHFERMVVITQGAEDVIVAQGNDTQTFPVPKLKTEDLVDTNGAGDAFVGGFLAMYLLGKPIETCVRCGITVSVEVIKKSGCTLPDRESVHVV</sequence>
<reference evidence="1 2" key="1">
    <citation type="journal article" date="2020" name="Cell">
        <title>Large-Scale Comparative Analyses of Tick Genomes Elucidate Their Genetic Diversity and Vector Capacities.</title>
        <authorList>
            <consortium name="Tick Genome and Microbiome Consortium (TIGMIC)"/>
            <person name="Jia N."/>
            <person name="Wang J."/>
            <person name="Shi W."/>
            <person name="Du L."/>
            <person name="Sun Y."/>
            <person name="Zhan W."/>
            <person name="Jiang J.F."/>
            <person name="Wang Q."/>
            <person name="Zhang B."/>
            <person name="Ji P."/>
            <person name="Bell-Sakyi L."/>
            <person name="Cui X.M."/>
            <person name="Yuan T.T."/>
            <person name="Jiang B.G."/>
            <person name="Yang W.F."/>
            <person name="Lam T.T."/>
            <person name="Chang Q.C."/>
            <person name="Ding S.J."/>
            <person name="Wang X.J."/>
            <person name="Zhu J.G."/>
            <person name="Ruan X.D."/>
            <person name="Zhao L."/>
            <person name="Wei J.T."/>
            <person name="Ye R.Z."/>
            <person name="Que T.C."/>
            <person name="Du C.H."/>
            <person name="Zhou Y.H."/>
            <person name="Cheng J.X."/>
            <person name="Dai P.F."/>
            <person name="Guo W.B."/>
            <person name="Han X.H."/>
            <person name="Huang E.J."/>
            <person name="Li L.F."/>
            <person name="Wei W."/>
            <person name="Gao Y.C."/>
            <person name="Liu J.Z."/>
            <person name="Shao H.Z."/>
            <person name="Wang X."/>
            <person name="Wang C.C."/>
            <person name="Yang T.C."/>
            <person name="Huo Q.B."/>
            <person name="Li W."/>
            <person name="Chen H.Y."/>
            <person name="Chen S.E."/>
            <person name="Zhou L.G."/>
            <person name="Ni X.B."/>
            <person name="Tian J.H."/>
            <person name="Sheng Y."/>
            <person name="Liu T."/>
            <person name="Pan Y.S."/>
            <person name="Xia L.Y."/>
            <person name="Li J."/>
            <person name="Zhao F."/>
            <person name="Cao W.C."/>
        </authorList>
    </citation>
    <scope>NUCLEOTIDE SEQUENCE [LARGE SCALE GENOMIC DNA]</scope>
    <source>
        <strain evidence="1">Iper-2018</strain>
    </source>
</reference>
<comment type="caution">
    <text evidence="1">The sequence shown here is derived from an EMBL/GenBank/DDBJ whole genome shotgun (WGS) entry which is preliminary data.</text>
</comment>
<name>A0AC60NVM3_IXOPE</name>
<protein>
    <submittedName>
        <fullName evidence="1">Uncharacterized protein</fullName>
    </submittedName>
</protein>